<evidence type="ECO:0000256" key="1">
    <source>
        <dbReference type="ARBA" id="ARBA00022468"/>
    </source>
</evidence>
<evidence type="ECO:0000313" key="6">
    <source>
        <dbReference type="EMBL" id="GIX62913.1"/>
    </source>
</evidence>
<dbReference type="PANTHER" id="PTHR46395">
    <property type="entry name" value="ADP-RIBOSYLATION FACTOR GTPASE-ACTIVATING PROTEIN 1"/>
    <property type="match status" value="1"/>
</dbReference>
<keyword evidence="4" id="KW-0862">Zinc</keyword>
<dbReference type="EMBL" id="BPLF01000002">
    <property type="protein sequence ID" value="GIX62913.1"/>
    <property type="molecule type" value="Genomic_DNA"/>
</dbReference>
<feature type="region of interest" description="Disordered" evidence="5">
    <location>
        <begin position="276"/>
        <end position="332"/>
    </location>
</feature>
<feature type="region of interest" description="Disordered" evidence="5">
    <location>
        <begin position="81"/>
        <end position="171"/>
    </location>
</feature>
<dbReference type="GO" id="GO:0030100">
    <property type="term" value="P:regulation of endocytosis"/>
    <property type="evidence" value="ECO:0007669"/>
    <property type="project" value="TreeGrafter"/>
</dbReference>
<reference evidence="6 7" key="1">
    <citation type="submission" date="2021-06" db="EMBL/GenBank/DDBJ databases">
        <title>Genome sequence of Babesia caballi.</title>
        <authorList>
            <person name="Yamagishi J."/>
            <person name="Kidaka T."/>
            <person name="Ochi A."/>
        </authorList>
    </citation>
    <scope>NUCLEOTIDE SEQUENCE [LARGE SCALE GENOMIC DNA]</scope>
    <source>
        <strain evidence="6">USDA-D6B2</strain>
    </source>
</reference>
<keyword evidence="1" id="KW-0343">GTPase activation</keyword>
<dbReference type="Proteomes" id="UP001497744">
    <property type="component" value="Unassembled WGS sequence"/>
</dbReference>
<accession>A0AAV4LT25</accession>
<feature type="compositionally biased region" description="Low complexity" evidence="5">
    <location>
        <begin position="281"/>
        <end position="303"/>
    </location>
</feature>
<proteinExistence type="predicted"/>
<dbReference type="PANTHER" id="PTHR46395:SF1">
    <property type="entry name" value="ADP-RIBOSYLATION FACTOR GTPASE-ACTIVATING PROTEIN 1"/>
    <property type="match status" value="1"/>
</dbReference>
<keyword evidence="3" id="KW-0863">Zinc-finger</keyword>
<evidence type="ECO:0000313" key="7">
    <source>
        <dbReference type="Proteomes" id="UP001497744"/>
    </source>
</evidence>
<keyword evidence="2" id="KW-0479">Metal-binding</keyword>
<dbReference type="GeneID" id="94194394"/>
<dbReference type="GO" id="GO:0005096">
    <property type="term" value="F:GTPase activator activity"/>
    <property type="evidence" value="ECO:0007669"/>
    <property type="project" value="UniProtKB-KW"/>
</dbReference>
<dbReference type="GO" id="GO:0032012">
    <property type="term" value="P:regulation of ARF protein signal transduction"/>
    <property type="evidence" value="ECO:0007669"/>
    <property type="project" value="TreeGrafter"/>
</dbReference>
<evidence type="ECO:0000256" key="4">
    <source>
        <dbReference type="ARBA" id="ARBA00022833"/>
    </source>
</evidence>
<dbReference type="GO" id="GO:0000139">
    <property type="term" value="C:Golgi membrane"/>
    <property type="evidence" value="ECO:0007669"/>
    <property type="project" value="TreeGrafter"/>
</dbReference>
<protein>
    <submittedName>
        <fullName evidence="6">ARF1-directed GTPase-activating protein, putative</fullName>
    </submittedName>
</protein>
<dbReference type="AlphaFoldDB" id="A0AAV4LT25"/>
<dbReference type="InterPro" id="IPR038508">
    <property type="entry name" value="ArfGAP_dom_sf"/>
</dbReference>
<dbReference type="GO" id="GO:0008270">
    <property type="term" value="F:zinc ion binding"/>
    <property type="evidence" value="ECO:0007669"/>
    <property type="project" value="UniProtKB-KW"/>
</dbReference>
<evidence type="ECO:0000256" key="3">
    <source>
        <dbReference type="ARBA" id="ARBA00022771"/>
    </source>
</evidence>
<evidence type="ECO:0000256" key="2">
    <source>
        <dbReference type="ARBA" id="ARBA00022723"/>
    </source>
</evidence>
<comment type="caution">
    <text evidence="6">The sequence shown here is derived from an EMBL/GenBank/DDBJ whole genome shotgun (WGS) entry which is preliminary data.</text>
</comment>
<sequence length="332" mass="34979">MDTWSARQLLYMKYGGNENLRTFFDGMKISDLPLSQRYKTEGAAYYRKRLRALVDGTPLPAPIEIDVACRVEEQNAGPFAAAGGSAGSAPGVGGSASGVQSAGAGETFTQVNIDSPDPVSERLNGGAGVPSRNLQQAHSMGERPEPQSASQPKLKHSASHGADGSSQRRPSDFLGSIGSVFGSIVDTAITTAESAVNDLKTRGVIDQAKGAFDASKSWLETQGKRIATTVQDPEWWENGQIKAKHEASKVAFHLSNAASTAQTWIQQKVAEIQGPAERAASYQEGGSQSSGYKPSASGSSGPIGVSGGANLWTEPKDPEADDVKPIIEQYQP</sequence>
<dbReference type="RefSeq" id="XP_067714982.1">
    <property type="nucleotide sequence ID" value="XM_067858881.1"/>
</dbReference>
<organism evidence="6 7">
    <name type="scientific">Babesia caballi</name>
    <dbReference type="NCBI Taxonomy" id="5871"/>
    <lineage>
        <taxon>Eukaryota</taxon>
        <taxon>Sar</taxon>
        <taxon>Alveolata</taxon>
        <taxon>Apicomplexa</taxon>
        <taxon>Aconoidasida</taxon>
        <taxon>Piroplasmida</taxon>
        <taxon>Babesiidae</taxon>
        <taxon>Babesia</taxon>
    </lineage>
</organism>
<feature type="compositionally biased region" description="Gly residues" evidence="5">
    <location>
        <begin position="84"/>
        <end position="96"/>
    </location>
</feature>
<dbReference type="Gene3D" id="1.10.220.150">
    <property type="entry name" value="Arf GTPase activating protein"/>
    <property type="match status" value="1"/>
</dbReference>
<keyword evidence="7" id="KW-1185">Reference proteome</keyword>
<feature type="compositionally biased region" description="Basic and acidic residues" evidence="5">
    <location>
        <begin position="314"/>
        <end position="325"/>
    </location>
</feature>
<evidence type="ECO:0000256" key="5">
    <source>
        <dbReference type="SAM" id="MobiDB-lite"/>
    </source>
</evidence>
<name>A0AAV4LT25_BABCB</name>
<gene>
    <name evidence="6" type="ORF">BcabD6B2_23480</name>
</gene>